<organism evidence="6 7">
    <name type="scientific">Exophiala mesophila</name>
    <name type="common">Black yeast-like fungus</name>
    <dbReference type="NCBI Taxonomy" id="212818"/>
    <lineage>
        <taxon>Eukaryota</taxon>
        <taxon>Fungi</taxon>
        <taxon>Dikarya</taxon>
        <taxon>Ascomycota</taxon>
        <taxon>Pezizomycotina</taxon>
        <taxon>Eurotiomycetes</taxon>
        <taxon>Chaetothyriomycetidae</taxon>
        <taxon>Chaetothyriales</taxon>
        <taxon>Herpotrichiellaceae</taxon>
        <taxon>Exophiala</taxon>
    </lineage>
</organism>
<accession>A0A0D1WKG7</accession>
<evidence type="ECO:0000313" key="7">
    <source>
        <dbReference type="Proteomes" id="UP000054302"/>
    </source>
</evidence>
<dbReference type="OrthoDB" id="16820at2759"/>
<evidence type="ECO:0000313" key="6">
    <source>
        <dbReference type="EMBL" id="KIV89440.1"/>
    </source>
</evidence>
<dbReference type="PANTHER" id="PTHR46720">
    <property type="entry name" value="HYDROXYLASE, PUTATIVE (AFU_ORTHOLOGUE AFUA_3G01460)-RELATED"/>
    <property type="match status" value="1"/>
</dbReference>
<feature type="signal peptide" evidence="4">
    <location>
        <begin position="1"/>
        <end position="18"/>
    </location>
</feature>
<dbReference type="GeneID" id="27324684"/>
<dbReference type="Proteomes" id="UP000054302">
    <property type="component" value="Unassembled WGS sequence"/>
</dbReference>
<evidence type="ECO:0000256" key="2">
    <source>
        <dbReference type="ARBA" id="ARBA00022827"/>
    </source>
</evidence>
<dbReference type="STRING" id="212818.A0A0D1WKG7"/>
<dbReference type="HOGENOM" id="CLU_009665_19_5_1"/>
<dbReference type="GO" id="GO:0016491">
    <property type="term" value="F:oxidoreductase activity"/>
    <property type="evidence" value="ECO:0007669"/>
    <property type="project" value="UniProtKB-KW"/>
</dbReference>
<dbReference type="Pfam" id="PF01494">
    <property type="entry name" value="FAD_binding_3"/>
    <property type="match status" value="1"/>
</dbReference>
<keyword evidence="2" id="KW-0274">FAD</keyword>
<dbReference type="InterPro" id="IPR051104">
    <property type="entry name" value="FAD_monoxygenase"/>
</dbReference>
<feature type="chain" id="PRO_5002245951" description="FAD-binding domain-containing protein" evidence="4">
    <location>
        <begin position="19"/>
        <end position="395"/>
    </location>
</feature>
<dbReference type="SUPFAM" id="SSF51905">
    <property type="entry name" value="FAD/NAD(P)-binding domain"/>
    <property type="match status" value="1"/>
</dbReference>
<keyword evidence="3" id="KW-0560">Oxidoreductase</keyword>
<proteinExistence type="predicted"/>
<name>A0A0D1WKG7_EXOME</name>
<dbReference type="PRINTS" id="PR00420">
    <property type="entry name" value="RNGMNOXGNASE"/>
</dbReference>
<dbReference type="GO" id="GO:0071949">
    <property type="term" value="F:FAD binding"/>
    <property type="evidence" value="ECO:0007669"/>
    <property type="project" value="InterPro"/>
</dbReference>
<dbReference type="EMBL" id="KN847524">
    <property type="protein sequence ID" value="KIV89440.1"/>
    <property type="molecule type" value="Genomic_DNA"/>
</dbReference>
<dbReference type="Gene3D" id="3.50.50.60">
    <property type="entry name" value="FAD/NAD(P)-binding domain"/>
    <property type="match status" value="1"/>
</dbReference>
<evidence type="ECO:0000256" key="1">
    <source>
        <dbReference type="ARBA" id="ARBA00022630"/>
    </source>
</evidence>
<feature type="domain" description="FAD-binding" evidence="5">
    <location>
        <begin position="115"/>
        <end position="318"/>
    </location>
</feature>
<protein>
    <recommendedName>
        <fullName evidence="5">FAD-binding domain-containing protein</fullName>
    </recommendedName>
</protein>
<keyword evidence="4" id="KW-0732">Signal</keyword>
<dbReference type="RefSeq" id="XP_016221014.1">
    <property type="nucleotide sequence ID" value="XM_016371682.1"/>
</dbReference>
<keyword evidence="1" id="KW-0285">Flavoprotein</keyword>
<dbReference type="GO" id="GO:0044550">
    <property type="term" value="P:secondary metabolite biosynthetic process"/>
    <property type="evidence" value="ECO:0007669"/>
    <property type="project" value="TreeGrafter"/>
</dbReference>
<dbReference type="VEuPathDB" id="FungiDB:PV10_06839"/>
<dbReference type="OMA" id="INKRRMP"/>
<evidence type="ECO:0000256" key="3">
    <source>
        <dbReference type="ARBA" id="ARBA00023002"/>
    </source>
</evidence>
<evidence type="ECO:0000259" key="5">
    <source>
        <dbReference type="Pfam" id="PF01494"/>
    </source>
</evidence>
<dbReference type="PANTHER" id="PTHR46720:SF1">
    <property type="entry name" value="HYDROXYLASE, PUTATIVE (AFU_ORTHOLOGUE AFUA_8G06050)-RELATED"/>
    <property type="match status" value="1"/>
</dbReference>
<keyword evidence="7" id="KW-1185">Reference proteome</keyword>
<reference evidence="6 7" key="1">
    <citation type="submission" date="2015-01" db="EMBL/GenBank/DDBJ databases">
        <title>The Genome Sequence of Exophiala mesophila CBS40295.</title>
        <authorList>
            <consortium name="The Broad Institute Genomics Platform"/>
            <person name="Cuomo C."/>
            <person name="de Hoog S."/>
            <person name="Gorbushina A."/>
            <person name="Stielow B."/>
            <person name="Teixiera M."/>
            <person name="Abouelleil A."/>
            <person name="Chapman S.B."/>
            <person name="Priest M."/>
            <person name="Young S.K."/>
            <person name="Wortman J."/>
            <person name="Nusbaum C."/>
            <person name="Birren B."/>
        </authorList>
    </citation>
    <scope>NUCLEOTIDE SEQUENCE [LARGE SCALE GENOMIC DNA]</scope>
    <source>
        <strain evidence="6 7">CBS 40295</strain>
    </source>
</reference>
<sequence>MAEGVAIIGAGLSGLTLALALHQQGITPAVYESWQGPLKIGGATSVKVGSILMSRRFKPPTATLLEVYELGNKEKYGYPANRIYRYELIDLILSKVHAEDIRVVYGHKFSHVVEETADYITWQTEDGQMLRASCLVGADGIHSSVRKYLYPHLVPKFTNMAGINASVPSVPVTHFGKKISKALTIIARGVGAFIVAPQKVDGSELFIGKQRRMEELSREGWEDFLADKESLVTFLQEDAQVFGDIAVTSTKIIDVTRMIVWPFYLVPELDRWSSVNRRVVILGDAAHAIPPSAGLGISQAFEDVYAFALLLAASKKGMVSFEASLTFWQDYRQARVDKELELNKQVDLRRLPPNQAAGSDTQKIAKEDLEFTWLYSPSLKADVDGWIKSVASDNT</sequence>
<dbReference type="InterPro" id="IPR002938">
    <property type="entry name" value="FAD-bd"/>
</dbReference>
<dbReference type="AlphaFoldDB" id="A0A0D1WKG7"/>
<evidence type="ECO:0000256" key="4">
    <source>
        <dbReference type="SAM" id="SignalP"/>
    </source>
</evidence>
<gene>
    <name evidence="6" type="ORF">PV10_06839</name>
</gene>
<dbReference type="InterPro" id="IPR036188">
    <property type="entry name" value="FAD/NAD-bd_sf"/>
</dbReference>